<feature type="region of interest" description="Disordered" evidence="9">
    <location>
        <begin position="259"/>
        <end position="306"/>
    </location>
</feature>
<dbReference type="Gene3D" id="3.30.565.10">
    <property type="entry name" value="Histidine kinase-like ATPase, C-terminal domain"/>
    <property type="match status" value="1"/>
</dbReference>
<gene>
    <name evidence="10" type="ORF">DKX38_024804</name>
</gene>
<evidence type="ECO:0000256" key="9">
    <source>
        <dbReference type="SAM" id="MobiDB-lite"/>
    </source>
</evidence>
<comment type="caution">
    <text evidence="10">The sequence shown here is derived from an EMBL/GenBank/DDBJ whole genome shotgun (WGS) entry which is preliminary data.</text>
</comment>
<dbReference type="AlphaFoldDB" id="A0A5N5JTM5"/>
<evidence type="ECO:0000313" key="10">
    <source>
        <dbReference type="EMBL" id="KAB5520485.1"/>
    </source>
</evidence>
<comment type="catalytic activity">
    <reaction evidence="1">
        <text>ATP-dependent breakage, passage and rejoining of double-stranded DNA.</text>
        <dbReference type="EC" id="5.6.2.2"/>
    </reaction>
</comment>
<proteinExistence type="predicted"/>
<dbReference type="EC" id="5.6.2.2" evidence="3"/>
<name>A0A5N5JTM5_9ROSI</name>
<keyword evidence="8" id="KW-0413">Isomerase</keyword>
<dbReference type="InterPro" id="IPR050634">
    <property type="entry name" value="DNA_Topoisomerase_II"/>
</dbReference>
<dbReference type="GO" id="GO:0000819">
    <property type="term" value="P:sister chromatid segregation"/>
    <property type="evidence" value="ECO:0007669"/>
    <property type="project" value="TreeGrafter"/>
</dbReference>
<dbReference type="GO" id="GO:0003918">
    <property type="term" value="F:DNA topoisomerase type II (double strand cut, ATP-hydrolyzing) activity"/>
    <property type="evidence" value="ECO:0007669"/>
    <property type="project" value="UniProtKB-EC"/>
</dbReference>
<evidence type="ECO:0000313" key="11">
    <source>
        <dbReference type="Proteomes" id="UP000326939"/>
    </source>
</evidence>
<dbReference type="Proteomes" id="UP000326939">
    <property type="component" value="Chromosome 16"/>
</dbReference>
<feature type="region of interest" description="Disordered" evidence="9">
    <location>
        <begin position="176"/>
        <end position="246"/>
    </location>
</feature>
<evidence type="ECO:0000256" key="5">
    <source>
        <dbReference type="ARBA" id="ARBA00022840"/>
    </source>
</evidence>
<accession>A0A5N5JTM5</accession>
<keyword evidence="7" id="KW-0238">DNA-binding</keyword>
<dbReference type="GO" id="GO:0005634">
    <property type="term" value="C:nucleus"/>
    <property type="evidence" value="ECO:0007669"/>
    <property type="project" value="TreeGrafter"/>
</dbReference>
<feature type="compositionally biased region" description="Basic and acidic residues" evidence="9">
    <location>
        <begin position="259"/>
        <end position="269"/>
    </location>
</feature>
<keyword evidence="4" id="KW-0547">Nucleotide-binding</keyword>
<evidence type="ECO:0000256" key="1">
    <source>
        <dbReference type="ARBA" id="ARBA00000185"/>
    </source>
</evidence>
<dbReference type="GO" id="GO:0003677">
    <property type="term" value="F:DNA binding"/>
    <property type="evidence" value="ECO:0007669"/>
    <property type="project" value="UniProtKB-KW"/>
</dbReference>
<dbReference type="GO" id="GO:0005524">
    <property type="term" value="F:ATP binding"/>
    <property type="evidence" value="ECO:0007669"/>
    <property type="project" value="UniProtKB-KW"/>
</dbReference>
<evidence type="ECO:0000256" key="4">
    <source>
        <dbReference type="ARBA" id="ARBA00022741"/>
    </source>
</evidence>
<dbReference type="EMBL" id="VDCV01000016">
    <property type="protein sequence ID" value="KAB5520485.1"/>
    <property type="molecule type" value="Genomic_DNA"/>
</dbReference>
<reference evidence="11" key="1">
    <citation type="journal article" date="2019" name="Gigascience">
        <title>De novo genome assembly of the endangered Acer yangbiense, a plant species with extremely small populations endemic to Yunnan Province, China.</title>
        <authorList>
            <person name="Yang J."/>
            <person name="Wariss H.M."/>
            <person name="Tao L."/>
            <person name="Zhang R."/>
            <person name="Yun Q."/>
            <person name="Hollingsworth P."/>
            <person name="Dao Z."/>
            <person name="Luo G."/>
            <person name="Guo H."/>
            <person name="Ma Y."/>
            <person name="Sun W."/>
        </authorList>
    </citation>
    <scope>NUCLEOTIDE SEQUENCE [LARGE SCALE GENOMIC DNA]</scope>
    <source>
        <strain evidence="11">cv. br00</strain>
    </source>
</reference>
<dbReference type="PANTHER" id="PTHR10169">
    <property type="entry name" value="DNA TOPOISOMERASE/GYRASE"/>
    <property type="match status" value="1"/>
</dbReference>
<keyword evidence="11" id="KW-1185">Reference proteome</keyword>
<evidence type="ECO:0000256" key="8">
    <source>
        <dbReference type="ARBA" id="ARBA00023235"/>
    </source>
</evidence>
<dbReference type="GO" id="GO:0000712">
    <property type="term" value="P:resolution of meiotic recombination intermediates"/>
    <property type="evidence" value="ECO:0007669"/>
    <property type="project" value="TreeGrafter"/>
</dbReference>
<keyword evidence="5" id="KW-0067">ATP-binding</keyword>
<dbReference type="SUPFAM" id="SSF56719">
    <property type="entry name" value="Type II DNA topoisomerase"/>
    <property type="match status" value="1"/>
</dbReference>
<evidence type="ECO:0000256" key="2">
    <source>
        <dbReference type="ARBA" id="ARBA00001946"/>
    </source>
</evidence>
<protein>
    <recommendedName>
        <fullName evidence="3">DNA topoisomerase (ATP-hydrolyzing)</fullName>
        <ecNumber evidence="3">5.6.2.2</ecNumber>
    </recommendedName>
</protein>
<dbReference type="SUPFAM" id="SSF55874">
    <property type="entry name" value="ATPase domain of HSP90 chaperone/DNA topoisomerase II/histidine kinase"/>
    <property type="match status" value="1"/>
</dbReference>
<comment type="cofactor">
    <cofactor evidence="2">
        <name>Mg(2+)</name>
        <dbReference type="ChEBI" id="CHEBI:18420"/>
    </cofactor>
</comment>
<sequence length="326" mass="36608">MNQGKTIEETYQKKSQLEHILLRPDTYIGSIEKHAQTLWVYEDDKIVHRSVTYVPGLYKIFDEILVNAADNKQRDPKIVKLPDVSGVRASDYDYLLSMAIGTLTLEKVQQLCADHDKLNGEVDILRKTTPTALWVKDLEALEMQLDALDKYDAEAEEARRKLKGDADGEAGFKVSKQVPKNPRKYTKKAINEEVSVETMRKSSSSAMEKDQQGENAAEVVKPKGRAGSRKAPAKKEKPSPLMDEDDEIESLKDRLDAYRLDSSPERSADMETDVLRVPAGRDAARKKPPAAVSVISDSGDEPDLDDDFDVQVKVVPETKIYFRVKA</sequence>
<organism evidence="10 11">
    <name type="scientific">Salix brachista</name>
    <dbReference type="NCBI Taxonomy" id="2182728"/>
    <lineage>
        <taxon>Eukaryota</taxon>
        <taxon>Viridiplantae</taxon>
        <taxon>Streptophyta</taxon>
        <taxon>Embryophyta</taxon>
        <taxon>Tracheophyta</taxon>
        <taxon>Spermatophyta</taxon>
        <taxon>Magnoliopsida</taxon>
        <taxon>eudicotyledons</taxon>
        <taxon>Gunneridae</taxon>
        <taxon>Pentapetalae</taxon>
        <taxon>rosids</taxon>
        <taxon>fabids</taxon>
        <taxon>Malpighiales</taxon>
        <taxon>Salicaceae</taxon>
        <taxon>Saliceae</taxon>
        <taxon>Salix</taxon>
    </lineage>
</organism>
<evidence type="ECO:0000256" key="7">
    <source>
        <dbReference type="ARBA" id="ARBA00023125"/>
    </source>
</evidence>
<evidence type="ECO:0000256" key="3">
    <source>
        <dbReference type="ARBA" id="ARBA00012895"/>
    </source>
</evidence>
<evidence type="ECO:0000256" key="6">
    <source>
        <dbReference type="ARBA" id="ARBA00023029"/>
    </source>
</evidence>
<keyword evidence="6" id="KW-0799">Topoisomerase</keyword>
<dbReference type="InterPro" id="IPR036890">
    <property type="entry name" value="HATPase_C_sf"/>
</dbReference>
<feature type="compositionally biased region" description="Basic residues" evidence="9">
    <location>
        <begin position="222"/>
        <end position="232"/>
    </location>
</feature>
<dbReference type="PANTHER" id="PTHR10169:SF38">
    <property type="entry name" value="DNA TOPOISOMERASE 2"/>
    <property type="match status" value="1"/>
</dbReference>
<dbReference type="InterPro" id="IPR013760">
    <property type="entry name" value="Topo_IIA-like_dom_sf"/>
</dbReference>